<accession>A0ACB8SND3</accession>
<evidence type="ECO:0000313" key="1">
    <source>
        <dbReference type="EMBL" id="KAI0057884.1"/>
    </source>
</evidence>
<gene>
    <name evidence="1" type="ORF">BV25DRAFT_1335487</name>
</gene>
<sequence length="115" mass="12895">MKRAYKYYGAPADDPEMSPALYPSHAGLPPAHIQVLLLGLMYIREFRTASKELLLRSALPLNSQRTRSAGSGFVRSSYGYCSPTLLLNCHIIGKSSDKVHFTGKCYVYFLLPRRP</sequence>
<proteinExistence type="predicted"/>
<organism evidence="1 2">
    <name type="scientific">Artomyces pyxidatus</name>
    <dbReference type="NCBI Taxonomy" id="48021"/>
    <lineage>
        <taxon>Eukaryota</taxon>
        <taxon>Fungi</taxon>
        <taxon>Dikarya</taxon>
        <taxon>Basidiomycota</taxon>
        <taxon>Agaricomycotina</taxon>
        <taxon>Agaricomycetes</taxon>
        <taxon>Russulales</taxon>
        <taxon>Auriscalpiaceae</taxon>
        <taxon>Artomyces</taxon>
    </lineage>
</organism>
<comment type="caution">
    <text evidence="1">The sequence shown here is derived from an EMBL/GenBank/DDBJ whole genome shotgun (WGS) entry which is preliminary data.</text>
</comment>
<reference evidence="1" key="2">
    <citation type="journal article" date="2022" name="New Phytol.">
        <title>Evolutionary transition to the ectomycorrhizal habit in the genomes of a hyperdiverse lineage of mushroom-forming fungi.</title>
        <authorList>
            <person name="Looney B."/>
            <person name="Miyauchi S."/>
            <person name="Morin E."/>
            <person name="Drula E."/>
            <person name="Courty P.E."/>
            <person name="Kohler A."/>
            <person name="Kuo A."/>
            <person name="LaButti K."/>
            <person name="Pangilinan J."/>
            <person name="Lipzen A."/>
            <person name="Riley R."/>
            <person name="Andreopoulos W."/>
            <person name="He G."/>
            <person name="Johnson J."/>
            <person name="Nolan M."/>
            <person name="Tritt A."/>
            <person name="Barry K.W."/>
            <person name="Grigoriev I.V."/>
            <person name="Nagy L.G."/>
            <person name="Hibbett D."/>
            <person name="Henrissat B."/>
            <person name="Matheny P.B."/>
            <person name="Labbe J."/>
            <person name="Martin F.M."/>
        </authorList>
    </citation>
    <scope>NUCLEOTIDE SEQUENCE</scope>
    <source>
        <strain evidence="1">HHB10654</strain>
    </source>
</reference>
<reference evidence="1" key="1">
    <citation type="submission" date="2021-03" db="EMBL/GenBank/DDBJ databases">
        <authorList>
            <consortium name="DOE Joint Genome Institute"/>
            <person name="Ahrendt S."/>
            <person name="Looney B.P."/>
            <person name="Miyauchi S."/>
            <person name="Morin E."/>
            <person name="Drula E."/>
            <person name="Courty P.E."/>
            <person name="Chicoki N."/>
            <person name="Fauchery L."/>
            <person name="Kohler A."/>
            <person name="Kuo A."/>
            <person name="Labutti K."/>
            <person name="Pangilinan J."/>
            <person name="Lipzen A."/>
            <person name="Riley R."/>
            <person name="Andreopoulos W."/>
            <person name="He G."/>
            <person name="Johnson J."/>
            <person name="Barry K.W."/>
            <person name="Grigoriev I.V."/>
            <person name="Nagy L."/>
            <person name="Hibbett D."/>
            <person name="Henrissat B."/>
            <person name="Matheny P.B."/>
            <person name="Labbe J."/>
            <person name="Martin F."/>
        </authorList>
    </citation>
    <scope>NUCLEOTIDE SEQUENCE</scope>
    <source>
        <strain evidence="1">HHB10654</strain>
    </source>
</reference>
<evidence type="ECO:0000313" key="2">
    <source>
        <dbReference type="Proteomes" id="UP000814140"/>
    </source>
</evidence>
<dbReference type="EMBL" id="MU277241">
    <property type="protein sequence ID" value="KAI0057884.1"/>
    <property type="molecule type" value="Genomic_DNA"/>
</dbReference>
<keyword evidence="2" id="KW-1185">Reference proteome</keyword>
<dbReference type="Proteomes" id="UP000814140">
    <property type="component" value="Unassembled WGS sequence"/>
</dbReference>
<protein>
    <submittedName>
        <fullName evidence="1">Uncharacterized protein</fullName>
    </submittedName>
</protein>
<name>A0ACB8SND3_9AGAM</name>